<proteinExistence type="predicted"/>
<sequence>MTGLPAKTLGSFWKSVVTNKTWPGDKTYNGFRYHSNATQVDQ</sequence>
<evidence type="ECO:0000313" key="2">
    <source>
        <dbReference type="Proteomes" id="UP000031671"/>
    </source>
</evidence>
<evidence type="ECO:0000313" key="1">
    <source>
        <dbReference type="EMBL" id="GAM55640.1"/>
    </source>
</evidence>
<protein>
    <submittedName>
        <fullName evidence="1">Uncharacterized protein</fullName>
    </submittedName>
</protein>
<dbReference type="AlphaFoldDB" id="A0A0B8NLQ7"/>
<organism evidence="1 2">
    <name type="scientific">Vibrio ishigakensis</name>
    <dbReference type="NCBI Taxonomy" id="1481914"/>
    <lineage>
        <taxon>Bacteria</taxon>
        <taxon>Pseudomonadati</taxon>
        <taxon>Pseudomonadota</taxon>
        <taxon>Gammaproteobacteria</taxon>
        <taxon>Vibrionales</taxon>
        <taxon>Vibrionaceae</taxon>
        <taxon>Vibrio</taxon>
    </lineage>
</organism>
<keyword evidence="2" id="KW-1185">Reference proteome</keyword>
<reference evidence="1 2" key="1">
    <citation type="submission" date="2015-01" db="EMBL/GenBank/DDBJ databases">
        <title>Vibrio sp. C1 JCM 19231 whole genome shotgun sequence.</title>
        <authorList>
            <person name="Sawabe T."/>
            <person name="Meirelles P."/>
            <person name="Feng G."/>
            <person name="Sayaka M."/>
            <person name="Hattori M."/>
            <person name="Ohkuma M."/>
        </authorList>
    </citation>
    <scope>NUCLEOTIDE SEQUENCE [LARGE SCALE GENOMIC DNA]</scope>
    <source>
        <strain evidence="2">JCM 19231</strain>
    </source>
</reference>
<comment type="caution">
    <text evidence="1">The sequence shown here is derived from an EMBL/GenBank/DDBJ whole genome shotgun (WGS) entry which is preliminary data.</text>
</comment>
<name>A0A0B8NLQ7_9VIBR</name>
<accession>A0A0B8NLQ7</accession>
<reference evidence="1 2" key="2">
    <citation type="submission" date="2015-01" db="EMBL/GenBank/DDBJ databases">
        <authorList>
            <consortium name="NBRP consortium"/>
            <person name="Sawabe T."/>
            <person name="Meirelles P."/>
            <person name="Feng G."/>
            <person name="Sayaka M."/>
            <person name="Hattori M."/>
            <person name="Ohkuma M."/>
        </authorList>
    </citation>
    <scope>NUCLEOTIDE SEQUENCE [LARGE SCALE GENOMIC DNA]</scope>
    <source>
        <strain evidence="2">JCM 19231</strain>
    </source>
</reference>
<dbReference type="EMBL" id="BBRZ01000016">
    <property type="protein sequence ID" value="GAM55640.1"/>
    <property type="molecule type" value="Genomic_DNA"/>
</dbReference>
<dbReference type="Proteomes" id="UP000031671">
    <property type="component" value="Unassembled WGS sequence"/>
</dbReference>
<gene>
    <name evidence="1" type="ORF">JCM19231_2992</name>
</gene>